<dbReference type="InterPro" id="IPR000120">
    <property type="entry name" value="Amidase"/>
</dbReference>
<dbReference type="AlphaFoldDB" id="A0A415PQZ5"/>
<dbReference type="Gene3D" id="3.90.1300.10">
    <property type="entry name" value="Amidase signature (AS) domain"/>
    <property type="match status" value="1"/>
</dbReference>
<dbReference type="InterPro" id="IPR023631">
    <property type="entry name" value="Amidase_dom"/>
</dbReference>
<dbReference type="PANTHER" id="PTHR11895:SF151">
    <property type="entry name" value="GLUTAMYL-TRNA(GLN) AMIDOTRANSFERASE SUBUNIT A"/>
    <property type="match status" value="1"/>
</dbReference>
<dbReference type="OrthoDB" id="9811471at2"/>
<keyword evidence="2" id="KW-0808">Transferase</keyword>
<evidence type="ECO:0000259" key="1">
    <source>
        <dbReference type="Pfam" id="PF01425"/>
    </source>
</evidence>
<dbReference type="InterPro" id="IPR036928">
    <property type="entry name" value="AS_sf"/>
</dbReference>
<dbReference type="PROSITE" id="PS00571">
    <property type="entry name" value="AMIDASES"/>
    <property type="match status" value="1"/>
</dbReference>
<feature type="domain" description="Amidase" evidence="1">
    <location>
        <begin position="15"/>
        <end position="450"/>
    </location>
</feature>
<protein>
    <submittedName>
        <fullName evidence="2">Asp-tRNA(Asn)/Glu-tRNA(Gln) amidotransferase subunit GatA</fullName>
    </submittedName>
</protein>
<dbReference type="Proteomes" id="UP000284868">
    <property type="component" value="Unassembled WGS sequence"/>
</dbReference>
<gene>
    <name evidence="2" type="ORF">DWZ83_01390</name>
</gene>
<comment type="caution">
    <text evidence="2">The sequence shown here is derived from an EMBL/GenBank/DDBJ whole genome shotgun (WGS) entry which is preliminary data.</text>
</comment>
<evidence type="ECO:0000313" key="2">
    <source>
        <dbReference type="EMBL" id="RHM15153.1"/>
    </source>
</evidence>
<dbReference type="PANTHER" id="PTHR11895">
    <property type="entry name" value="TRANSAMIDASE"/>
    <property type="match status" value="1"/>
</dbReference>
<organism evidence="2 3">
    <name type="scientific">Amedibacillus dolichus</name>
    <dbReference type="NCBI Taxonomy" id="31971"/>
    <lineage>
        <taxon>Bacteria</taxon>
        <taxon>Bacillati</taxon>
        <taxon>Bacillota</taxon>
        <taxon>Erysipelotrichia</taxon>
        <taxon>Erysipelotrichales</taxon>
        <taxon>Erysipelotrichaceae</taxon>
        <taxon>Amedibacillus</taxon>
    </lineage>
</organism>
<dbReference type="EMBL" id="QRPK01000003">
    <property type="protein sequence ID" value="RHM15153.1"/>
    <property type="molecule type" value="Genomic_DNA"/>
</dbReference>
<sequence length="472" mass="51224">MDFKKARAGEVEARVKAAYEKLQEVNKDINAVVTFVDPSEQLEELKKIDEHAPMYGLPIVLKDNVNTKGIRTTASSRILDNYIPVYDAHIVDKLKQAGAVVIAKTSMDELGMGGTNKNAYTGSVHNPWNPARISGGSSGGSAAAVASGAVSFAIGTDTGDSIRKPAAFNGVVGVKPTYGRISRYGIIPYASSLDHVGYFTTSVKDACVALEVLAGRDDRDMTSSLREVEAYHANVTSDLHGKRIALLENVQEEVRPEIKENMDQLVKKLEERGAIVDTVRMNDQLMEALLPVYYIIANAEATANHSNLDGIRFGMREDGESVEDVMIHSRTKGFSSYVRKRFVIGSYSLYAENQEKVFRKAQKIRRLIVNELAAVLEQYDAVLASASGDIAPLSEASHDASLHTSSIVAENYMVLGNFSGYPSISVPSGFVEGMPIGVNLTTKAFDEQTMFNIALAIEEICGLEGNDVEVAA</sequence>
<dbReference type="RefSeq" id="WP_022420464.1">
    <property type="nucleotide sequence ID" value="NZ_CAJKGD010000007.1"/>
</dbReference>
<name>A0A415PQZ5_9FIRM</name>
<dbReference type="GO" id="GO:0016740">
    <property type="term" value="F:transferase activity"/>
    <property type="evidence" value="ECO:0007669"/>
    <property type="project" value="UniProtKB-KW"/>
</dbReference>
<dbReference type="Pfam" id="PF01425">
    <property type="entry name" value="Amidase"/>
    <property type="match status" value="1"/>
</dbReference>
<reference evidence="2 3" key="1">
    <citation type="submission" date="2018-08" db="EMBL/GenBank/DDBJ databases">
        <title>A genome reference for cultivated species of the human gut microbiota.</title>
        <authorList>
            <person name="Zou Y."/>
            <person name="Xue W."/>
            <person name="Luo G."/>
        </authorList>
    </citation>
    <scope>NUCLEOTIDE SEQUENCE [LARGE SCALE GENOMIC DNA]</scope>
    <source>
        <strain evidence="2 3">AF35-6BH</strain>
    </source>
</reference>
<dbReference type="SUPFAM" id="SSF75304">
    <property type="entry name" value="Amidase signature (AS) enzymes"/>
    <property type="match status" value="1"/>
</dbReference>
<proteinExistence type="predicted"/>
<accession>A0A415PQZ5</accession>
<dbReference type="InterPro" id="IPR020556">
    <property type="entry name" value="Amidase_CS"/>
</dbReference>
<evidence type="ECO:0000313" key="3">
    <source>
        <dbReference type="Proteomes" id="UP000284868"/>
    </source>
</evidence>
<keyword evidence="3" id="KW-1185">Reference proteome</keyword>